<dbReference type="EMBL" id="JANBPG010000090">
    <property type="protein sequence ID" value="KAJ1900290.1"/>
    <property type="molecule type" value="Genomic_DNA"/>
</dbReference>
<reference evidence="1" key="1">
    <citation type="submission" date="2022-07" db="EMBL/GenBank/DDBJ databases">
        <title>Phylogenomic reconstructions and comparative analyses of Kickxellomycotina fungi.</title>
        <authorList>
            <person name="Reynolds N.K."/>
            <person name="Stajich J.E."/>
            <person name="Barry K."/>
            <person name="Grigoriev I.V."/>
            <person name="Crous P."/>
            <person name="Smith M.E."/>
        </authorList>
    </citation>
    <scope>NUCLEOTIDE SEQUENCE</scope>
    <source>
        <strain evidence="1">Benny 63K</strain>
    </source>
</reference>
<protein>
    <submittedName>
        <fullName evidence="1">Uncharacterized protein</fullName>
    </submittedName>
</protein>
<dbReference type="Proteomes" id="UP001150581">
    <property type="component" value="Unassembled WGS sequence"/>
</dbReference>
<keyword evidence="2" id="KW-1185">Reference proteome</keyword>
<organism evidence="1 2">
    <name type="scientific">Kickxella alabastrina</name>
    <dbReference type="NCBI Taxonomy" id="61397"/>
    <lineage>
        <taxon>Eukaryota</taxon>
        <taxon>Fungi</taxon>
        <taxon>Fungi incertae sedis</taxon>
        <taxon>Zoopagomycota</taxon>
        <taxon>Kickxellomycotina</taxon>
        <taxon>Kickxellomycetes</taxon>
        <taxon>Kickxellales</taxon>
        <taxon>Kickxellaceae</taxon>
        <taxon>Kickxella</taxon>
    </lineage>
</organism>
<accession>A0ACC1ISV6</accession>
<comment type="caution">
    <text evidence="1">The sequence shown here is derived from an EMBL/GenBank/DDBJ whole genome shotgun (WGS) entry which is preliminary data.</text>
</comment>
<sequence length="414" mass="47540">MGNQISFTVVESELQRQKIGEMLELMVDPRGKSDAILVVIFGFVYLINLIAIGFLLWNRNYPPLKSKGPVLMTLMMLISILWFVGDLQGNGHLRTAGTVMTNCKAFGLWMRLLLGACTMCVLTALRAYGLYRVFFLNLPYYTVGLYLPFALYYVLLLIFGIVAQVLKPTRTIQYFAPLDICEYNEAFKTSLFVFLWLTWSVMVGVLWKIRNIRSSFNEGREMLVSCIIILIILLCATTMNYVHPLYPLSLSLRVVTTVLNHCATNALWWIIMVVPMYNCIFNRQQYLSRWIQKLREDGLQNEYDINPNVGNEFSQPFSTSYIMRNAMPHTNTTGKRDSRGFFVMQDSIFKSKEADYRLGASRSFSQSSERPLYSNSNTAYEQASQSLAAMGRREGNHSMEARPDLPIHLHHTYI</sequence>
<proteinExistence type="predicted"/>
<evidence type="ECO:0000313" key="1">
    <source>
        <dbReference type="EMBL" id="KAJ1900290.1"/>
    </source>
</evidence>
<gene>
    <name evidence="1" type="ORF">LPJ66_001573</name>
</gene>
<name>A0ACC1ISV6_9FUNG</name>
<evidence type="ECO:0000313" key="2">
    <source>
        <dbReference type="Proteomes" id="UP001150581"/>
    </source>
</evidence>